<evidence type="ECO:0000259" key="7">
    <source>
        <dbReference type="PROSITE" id="PS51299"/>
    </source>
</evidence>
<dbReference type="GO" id="GO:0030435">
    <property type="term" value="P:sporulation resulting in formation of a cellular spore"/>
    <property type="evidence" value="ECO:0007669"/>
    <property type="project" value="UniProtKB-KW"/>
</dbReference>
<keyword evidence="4" id="KW-0183">Conidiation</keyword>
<keyword evidence="6" id="KW-1133">Transmembrane helix</keyword>
<keyword evidence="2" id="KW-0749">Sporulation</keyword>
<dbReference type="GO" id="GO:0003677">
    <property type="term" value="F:DNA binding"/>
    <property type="evidence" value="ECO:0007669"/>
    <property type="project" value="InterPro"/>
</dbReference>
<evidence type="ECO:0000256" key="3">
    <source>
        <dbReference type="ARBA" id="ARBA00023242"/>
    </source>
</evidence>
<dbReference type="AlphaFoldDB" id="A0AAD9SQ29"/>
<dbReference type="EMBL" id="JAUJFL010000001">
    <property type="protein sequence ID" value="KAK2614186.1"/>
    <property type="molecule type" value="Genomic_DNA"/>
</dbReference>
<dbReference type="GO" id="GO:0044820">
    <property type="term" value="P:mitotic telomere tethering at nuclear periphery"/>
    <property type="evidence" value="ECO:0007669"/>
    <property type="project" value="TreeGrafter"/>
</dbReference>
<comment type="subcellular location">
    <subcellularLocation>
        <location evidence="1">Nucleus</location>
    </subcellularLocation>
</comment>
<keyword evidence="6" id="KW-0472">Membrane</keyword>
<gene>
    <name evidence="8" type="ORF">N8I77_001035</name>
</gene>
<sequence length="436" mass="47099">MAPPPARKLPEKRNPFMTADVPNYTDLVSRRRLGQTQLTAKMVATLPGAEVDPSNLGVFDYAHLRAPLPKGIVSGIFKSSPNSYFLMRRSNDGFVSATGMFKASFPYAMAEEEEAERRFIKSLSTTSPEETAGNVWIPPESALSLAEEYGIGPWIRALLDPADILVSNATENSSPPKRISAPPKYFPTASATTLVPPTPTSMRSTRSRRSASPTKASSSRRNVTASPRKRSTRTTASQPEASEAPSSSSRKTSLTNGDIPVLAPAETLKVEELKVEHVDKGLAGTLETVEEEPKVKVNIEQDVKIEEDGTEVERTKVDLKMPFTAGGPPSADDAARMIEEAKAMVATAEAEAEAAAEAAEGPSKSAKGKRKAEDFEADNEEEGKDGKTVDLALRPRAKKVKTEVELRKDKVKRRALVGITFTLAAGALIPYAMNFL</sequence>
<protein>
    <recommendedName>
        <fullName evidence="7">HTH APSES-type domain-containing protein</fullName>
    </recommendedName>
</protein>
<accession>A0AAD9SQ29</accession>
<name>A0AAD9SQ29_PHOAM</name>
<feature type="region of interest" description="Disordered" evidence="5">
    <location>
        <begin position="352"/>
        <end position="390"/>
    </location>
</feature>
<evidence type="ECO:0000256" key="5">
    <source>
        <dbReference type="SAM" id="MobiDB-lite"/>
    </source>
</evidence>
<feature type="region of interest" description="Disordered" evidence="5">
    <location>
        <begin position="168"/>
        <end position="260"/>
    </location>
</feature>
<evidence type="ECO:0000256" key="1">
    <source>
        <dbReference type="ARBA" id="ARBA00004123"/>
    </source>
</evidence>
<evidence type="ECO:0000256" key="4">
    <source>
        <dbReference type="ARBA" id="ARBA00023321"/>
    </source>
</evidence>
<feature type="compositionally biased region" description="Low complexity" evidence="5">
    <location>
        <begin position="236"/>
        <end position="249"/>
    </location>
</feature>
<dbReference type="GO" id="GO:1990862">
    <property type="term" value="C:nuclear membrane complex Bqt3-Bqt4"/>
    <property type="evidence" value="ECO:0007669"/>
    <property type="project" value="InterPro"/>
</dbReference>
<evidence type="ECO:0000256" key="6">
    <source>
        <dbReference type="SAM" id="Phobius"/>
    </source>
</evidence>
<dbReference type="PANTHER" id="PTHR38044">
    <property type="entry name" value="BOUQUET FORMATION PROTEIN 4"/>
    <property type="match status" value="1"/>
</dbReference>
<feature type="domain" description="HTH APSES-type" evidence="7">
    <location>
        <begin position="63"/>
        <end position="176"/>
    </location>
</feature>
<dbReference type="Proteomes" id="UP001265746">
    <property type="component" value="Unassembled WGS sequence"/>
</dbReference>
<organism evidence="8 9">
    <name type="scientific">Phomopsis amygdali</name>
    <name type="common">Fusicoccum amygdali</name>
    <dbReference type="NCBI Taxonomy" id="1214568"/>
    <lineage>
        <taxon>Eukaryota</taxon>
        <taxon>Fungi</taxon>
        <taxon>Dikarya</taxon>
        <taxon>Ascomycota</taxon>
        <taxon>Pezizomycotina</taxon>
        <taxon>Sordariomycetes</taxon>
        <taxon>Sordariomycetidae</taxon>
        <taxon>Diaporthales</taxon>
        <taxon>Diaporthaceae</taxon>
        <taxon>Diaporthe</taxon>
    </lineage>
</organism>
<feature type="compositionally biased region" description="Low complexity" evidence="5">
    <location>
        <begin position="200"/>
        <end position="221"/>
    </location>
</feature>
<keyword evidence="6" id="KW-0812">Transmembrane</keyword>
<keyword evidence="9" id="KW-1185">Reference proteome</keyword>
<dbReference type="SMART" id="SM01252">
    <property type="entry name" value="KilA-N"/>
    <property type="match status" value="1"/>
</dbReference>
<feature type="transmembrane region" description="Helical" evidence="6">
    <location>
        <begin position="415"/>
        <end position="433"/>
    </location>
</feature>
<dbReference type="InterPro" id="IPR003163">
    <property type="entry name" value="Tscrpt_reg_HTH_APSES-type"/>
</dbReference>
<dbReference type="Gene3D" id="3.10.260.10">
    <property type="entry name" value="Transcription regulator HTH, APSES-type DNA-binding domain"/>
    <property type="match status" value="1"/>
</dbReference>
<dbReference type="InterPro" id="IPR018004">
    <property type="entry name" value="KilA/APSES_HTH"/>
</dbReference>
<dbReference type="PROSITE" id="PS51299">
    <property type="entry name" value="HTH_APSES"/>
    <property type="match status" value="1"/>
</dbReference>
<dbReference type="SUPFAM" id="SSF54616">
    <property type="entry name" value="DNA-binding domain of Mlu1-box binding protein MBP1"/>
    <property type="match status" value="1"/>
</dbReference>
<dbReference type="InterPro" id="IPR036887">
    <property type="entry name" value="HTH_APSES_sf"/>
</dbReference>
<dbReference type="GO" id="GO:0070197">
    <property type="term" value="P:meiotic attachment of telomere to nuclear envelope"/>
    <property type="evidence" value="ECO:0007669"/>
    <property type="project" value="InterPro"/>
</dbReference>
<evidence type="ECO:0000313" key="8">
    <source>
        <dbReference type="EMBL" id="KAK2614186.1"/>
    </source>
</evidence>
<proteinExistence type="predicted"/>
<dbReference type="FunFam" id="3.10.260.10:FF:000002">
    <property type="entry name" value="APSES transcription factor, putative"/>
    <property type="match status" value="1"/>
</dbReference>
<reference evidence="8" key="1">
    <citation type="submission" date="2023-06" db="EMBL/GenBank/DDBJ databases">
        <authorList>
            <person name="Noh H."/>
        </authorList>
    </citation>
    <scope>NUCLEOTIDE SEQUENCE</scope>
    <source>
        <strain evidence="8">DUCC20226</strain>
    </source>
</reference>
<dbReference type="InterPro" id="IPR037548">
    <property type="entry name" value="Bqt4"/>
</dbReference>
<keyword evidence="3" id="KW-0539">Nucleus</keyword>
<dbReference type="GO" id="GO:0048315">
    <property type="term" value="P:conidium formation"/>
    <property type="evidence" value="ECO:0007669"/>
    <property type="project" value="UniProtKB-KW"/>
</dbReference>
<dbReference type="PANTHER" id="PTHR38044:SF1">
    <property type="entry name" value="BOUQUET FORMATION PROTEIN 4"/>
    <property type="match status" value="1"/>
</dbReference>
<evidence type="ECO:0000256" key="2">
    <source>
        <dbReference type="ARBA" id="ARBA00022969"/>
    </source>
</evidence>
<comment type="caution">
    <text evidence="8">The sequence shown here is derived from an EMBL/GenBank/DDBJ whole genome shotgun (WGS) entry which is preliminary data.</text>
</comment>
<evidence type="ECO:0000313" key="9">
    <source>
        <dbReference type="Proteomes" id="UP001265746"/>
    </source>
</evidence>